<reference evidence="1 2" key="1">
    <citation type="submission" date="2015-09" db="EMBL/GenBank/DDBJ databases">
        <authorList>
            <consortium name="Pathogen Informatics"/>
        </authorList>
    </citation>
    <scope>NUCLEOTIDE SEQUENCE [LARGE SCALE GENOMIC DNA]</scope>
    <source>
        <strain evidence="1 2">2789STDY5834835</strain>
    </source>
</reference>
<dbReference type="EMBL" id="CYZL01000015">
    <property type="protein sequence ID" value="CUO47379.1"/>
    <property type="molecule type" value="Genomic_DNA"/>
</dbReference>
<gene>
    <name evidence="1" type="ORF">ERS852450_01862</name>
</gene>
<evidence type="ECO:0000313" key="2">
    <source>
        <dbReference type="Proteomes" id="UP000095679"/>
    </source>
</evidence>
<evidence type="ECO:0000313" key="1">
    <source>
        <dbReference type="EMBL" id="CUO47379.1"/>
    </source>
</evidence>
<dbReference type="Proteomes" id="UP000095679">
    <property type="component" value="Unassembled WGS sequence"/>
</dbReference>
<protein>
    <submittedName>
        <fullName evidence="1">Uncharacterized protein</fullName>
    </submittedName>
</protein>
<sequence>MSDRLTTEYADLVNIYNKEQNFIRQNDSILPVIHIAWLYNKNVEIIDAPASEYKLPEVINTHFDELFSSYQTSEVYDNMNIRVDDWKLNSEKNLFQIFSGRTTYYKSLVTNRAMDYVLSNGASVRKMLEGGPVIHSLKGSSLSNHLGFNGFIETSDEKFMFVFRKKGVSIGEGTYSNSVAASLKTKYALNPSSQFTMAGLENGIIREIEDELGIPPETLLRDKNNILSGPIKLIAAYRDLLEGGKPQLLFYAMTSMDSKQVTEVFNAKNNHLLNNESDSVTGKEQVMSTDGNHLFWVSRDELISGLLSSGGIIHHELPMLPSASACVSMLQQFLKITMILPEEIVDILENNGFSCNGKISKQNGEYYVEISQGTPLGEDWSEIIWFDGSKEGFVEAVRKRANGFDVDEEVEVYIPCRGENGCPSSIEDLVNDAKWKKEQIEKLADALEGLNRPIPAEKKAILRVVVNYAGTQFFTKENDGCFKQHESLESARDYIIHEYGADVEIETETDVRFSY</sequence>
<accession>A0A174FFD8</accession>
<proteinExistence type="predicted"/>
<dbReference type="RefSeq" id="WP_055298894.1">
    <property type="nucleotide sequence ID" value="NZ_BLYK01000137.1"/>
</dbReference>
<name>A0A174FFD8_9FIRM</name>
<dbReference type="AlphaFoldDB" id="A0A174FFD8"/>
<organism evidence="1 2">
    <name type="scientific">Anaerobutyricum hallii</name>
    <dbReference type="NCBI Taxonomy" id="39488"/>
    <lineage>
        <taxon>Bacteria</taxon>
        <taxon>Bacillati</taxon>
        <taxon>Bacillota</taxon>
        <taxon>Clostridia</taxon>
        <taxon>Lachnospirales</taxon>
        <taxon>Lachnospiraceae</taxon>
        <taxon>Anaerobutyricum</taxon>
    </lineage>
</organism>